<evidence type="ECO:0000313" key="2">
    <source>
        <dbReference type="Proteomes" id="UP001596058"/>
    </source>
</evidence>
<dbReference type="Proteomes" id="UP001596058">
    <property type="component" value="Unassembled WGS sequence"/>
</dbReference>
<comment type="caution">
    <text evidence="1">The sequence shown here is derived from an EMBL/GenBank/DDBJ whole genome shotgun (WGS) entry which is preliminary data.</text>
</comment>
<keyword evidence="2" id="KW-1185">Reference proteome</keyword>
<reference evidence="2" key="1">
    <citation type="journal article" date="2019" name="Int. J. Syst. Evol. Microbiol.">
        <title>The Global Catalogue of Microorganisms (GCM) 10K type strain sequencing project: providing services to taxonomists for standard genome sequencing and annotation.</title>
        <authorList>
            <consortium name="The Broad Institute Genomics Platform"/>
            <consortium name="The Broad Institute Genome Sequencing Center for Infectious Disease"/>
            <person name="Wu L."/>
            <person name="Ma J."/>
        </authorList>
    </citation>
    <scope>NUCLEOTIDE SEQUENCE [LARGE SCALE GENOMIC DNA]</scope>
    <source>
        <strain evidence="2">CCUG 53903</strain>
    </source>
</reference>
<sequence>MAVRFGPAAPKVRATLHITCDRKVIAAFMARISIEHKDGLFADWYEVAHDSYFEPPDLANSYTLLVKICRDGTYRARASISGHFINGEGFQVTEETSSASVDCERAESIT</sequence>
<name>A0ABW1CM15_9ACTN</name>
<gene>
    <name evidence="1" type="ORF">ACFPZ3_23280</name>
</gene>
<dbReference type="EMBL" id="JBHSPA010000027">
    <property type="protein sequence ID" value="MFC5826805.1"/>
    <property type="molecule type" value="Genomic_DNA"/>
</dbReference>
<accession>A0ABW1CM15</accession>
<proteinExistence type="predicted"/>
<organism evidence="1 2">
    <name type="scientific">Nonomuraea insulae</name>
    <dbReference type="NCBI Taxonomy" id="1616787"/>
    <lineage>
        <taxon>Bacteria</taxon>
        <taxon>Bacillati</taxon>
        <taxon>Actinomycetota</taxon>
        <taxon>Actinomycetes</taxon>
        <taxon>Streptosporangiales</taxon>
        <taxon>Streptosporangiaceae</taxon>
        <taxon>Nonomuraea</taxon>
    </lineage>
</organism>
<evidence type="ECO:0000313" key="1">
    <source>
        <dbReference type="EMBL" id="MFC5826805.1"/>
    </source>
</evidence>
<protein>
    <submittedName>
        <fullName evidence="1">Uncharacterized protein</fullName>
    </submittedName>
</protein>
<dbReference type="RefSeq" id="WP_379516314.1">
    <property type="nucleotide sequence ID" value="NZ_JBHSPA010000027.1"/>
</dbReference>